<organism evidence="2">
    <name type="scientific">Chonosia crassipennis</name>
    <dbReference type="NCBI Taxonomy" id="1986890"/>
    <lineage>
        <taxon>Eukaryota</taxon>
        <taxon>Metazoa</taxon>
        <taxon>Ecdysozoa</taxon>
        <taxon>Arthropoda</taxon>
        <taxon>Hexapoda</taxon>
        <taxon>Insecta</taxon>
        <taxon>Pterygota</taxon>
        <taxon>Neoptera</taxon>
        <taxon>Paraneoptera</taxon>
        <taxon>Hemiptera</taxon>
        <taxon>Auchenorrhyncha</taxon>
        <taxon>Cicadoidea</taxon>
        <taxon>Cicadidae</taxon>
        <taxon>Tibicininae</taxon>
        <taxon>Tettigadini</taxon>
        <taxon>Chonosia</taxon>
    </lineage>
</organism>
<evidence type="ECO:0000256" key="1">
    <source>
        <dbReference type="SAM" id="Phobius"/>
    </source>
</evidence>
<geneLocation type="mitochondrion" evidence="2"/>
<sequence length="51" mass="6645">MPQMSPMYWLMLMFYFILIMLFLMTFIYFYYSNISEKYNFVLNDHKFNWMW</sequence>
<reference evidence="2" key="1">
    <citation type="journal article" date="2018" name="J. Hered.">
        <title>One hundred mitochondrial genomes of cicadas.</title>
        <authorList>
            <person name="Lukasik P."/>
            <person name="Chong R.A."/>
            <person name="Nazario K."/>
            <person name="Matsuura Y."/>
            <person name="Bublitz D."/>
            <person name="Campbell M.A."/>
            <person name="Meyer M."/>
            <person name="Van Leuven J.T."/>
            <person name="Pessacq P."/>
            <person name="Veloso C."/>
            <person name="Simon C."/>
            <person name="McCutcheon J.P."/>
        </authorList>
    </citation>
    <scope>NUCLEOTIDE SEQUENCE</scope>
    <source>
        <strain evidence="2">PL629</strain>
        <tissue evidence="2">Bacteriome</tissue>
    </source>
</reference>
<keyword evidence="2" id="KW-0496">Mitochondrion</keyword>
<dbReference type="AlphaFoldDB" id="A0A3S7MGF7"/>
<name>A0A3S7MGF7_9HEMI</name>
<keyword evidence="1" id="KW-1133">Transmembrane helix</keyword>
<accession>A0A3S7MGF7</accession>
<evidence type="ECO:0000313" key="2">
    <source>
        <dbReference type="EMBL" id="AWV84345.1"/>
    </source>
</evidence>
<gene>
    <name evidence="2" type="primary">atp8</name>
</gene>
<dbReference type="EMBL" id="MG737806">
    <property type="protein sequence ID" value="AWV84345.1"/>
    <property type="molecule type" value="Genomic_DNA"/>
</dbReference>
<feature type="transmembrane region" description="Helical" evidence="1">
    <location>
        <begin position="6"/>
        <end position="31"/>
    </location>
</feature>
<keyword evidence="1" id="KW-0472">Membrane</keyword>
<proteinExistence type="predicted"/>
<protein>
    <submittedName>
        <fullName evidence="2">ATP synthase F0 subunit 8</fullName>
    </submittedName>
</protein>
<keyword evidence="1" id="KW-0812">Transmembrane</keyword>